<evidence type="ECO:0000259" key="1">
    <source>
        <dbReference type="Pfam" id="PF21544"/>
    </source>
</evidence>
<dbReference type="AlphaFoldDB" id="A0A7U2NG56"/>
<dbReference type="Gene3D" id="2.130.10.10">
    <property type="entry name" value="YVTN repeat-like/Quinoprotein amine dehydrogenase"/>
    <property type="match status" value="2"/>
</dbReference>
<reference evidence="2 3" key="1">
    <citation type="submission" date="2020-07" db="EMBL/GenBank/DDBJ databases">
        <title>Genomic characterization of Flavobacterium psychrophilum strains.</title>
        <authorList>
            <person name="Castillo D."/>
            <person name="Jorgensen J."/>
            <person name="Middelboe M."/>
        </authorList>
    </citation>
    <scope>NUCLEOTIDE SEQUENCE [LARGE SCALE GENOMIC DNA]</scope>
    <source>
        <strain evidence="2 3">FPS-R7</strain>
    </source>
</reference>
<dbReference type="SUPFAM" id="SSF63829">
    <property type="entry name" value="Calcium-dependent phosphotriesterase"/>
    <property type="match status" value="1"/>
</dbReference>
<organism evidence="2 3">
    <name type="scientific">Flavobacterium psychrophilum</name>
    <dbReference type="NCBI Taxonomy" id="96345"/>
    <lineage>
        <taxon>Bacteria</taxon>
        <taxon>Pseudomonadati</taxon>
        <taxon>Bacteroidota</taxon>
        <taxon>Flavobacteriia</taxon>
        <taxon>Flavobacteriales</taxon>
        <taxon>Flavobacteriaceae</taxon>
        <taxon>Flavobacterium</taxon>
    </lineage>
</organism>
<dbReference type="Pfam" id="PF07494">
    <property type="entry name" value="Reg_prop"/>
    <property type="match status" value="1"/>
</dbReference>
<dbReference type="InterPro" id="IPR048954">
    <property type="entry name" value="PorZ_N"/>
</dbReference>
<name>A0A7U2NG56_FLAPS</name>
<dbReference type="Proteomes" id="UP000596329">
    <property type="component" value="Chromosome"/>
</dbReference>
<dbReference type="InterPro" id="IPR015943">
    <property type="entry name" value="WD40/YVTN_repeat-like_dom_sf"/>
</dbReference>
<dbReference type="InterPro" id="IPR011110">
    <property type="entry name" value="Reg_prop"/>
</dbReference>
<dbReference type="SUPFAM" id="SSF101898">
    <property type="entry name" value="NHL repeat"/>
    <property type="match status" value="1"/>
</dbReference>
<proteinExistence type="predicted"/>
<evidence type="ECO:0000313" key="3">
    <source>
        <dbReference type="Proteomes" id="UP000596329"/>
    </source>
</evidence>
<evidence type="ECO:0000313" key="2">
    <source>
        <dbReference type="EMBL" id="QRE04541.1"/>
    </source>
</evidence>
<accession>A0A7U2NG56</accession>
<dbReference type="Pfam" id="PF21544">
    <property type="entry name" value="PorZ_N_b_propeller"/>
    <property type="match status" value="1"/>
</dbReference>
<sequence>MKNIFLYILVLISSFAYSQENKLWKGYFSYNTIKDLSQSTNQIYSAAENAYFKKNLATNEITTVSTVEGLSGQNITQIYHSEIYKKTLIGHTDGLVIIINDLDGSVLNVVDILNKPSVPPNSKKINHFMEYNGKIYISTDFGISIYDLNLSEFGDTYFIGSGGSNIEILQTTIYNGFIYAVANGYGLLKATVTNPNLIDFNQWTNISPGSWKTIEATATQLIAVNLSGSIYKLINDNPNLITSYPQITLDTRHNSNHLIITTQNHIYIYNEQLIEVLHLTSIPNIIANFTCATVINDKIYIGTQENGVFATSLNNPTFFENITPKGPDKNRIFAIQSFSNGLWAAYGDYDSNYNPYPIDSFSVSKYTTNNSWTSTPYQDLFGAKSICRIIVNPKNENQVYFSSNFSGLLKFENNLPSTLYDNSNSSLQKITINGYNAIDIRINGSVFDKDGNLWITNSLVSKGLHVLKTDNQWQGFALTSLAAPLALSYGRLTIDKNGTKWACTNHEGLIGFNEKYNNKCLSINEGQDHGNLPNKDVRAVAVDNKNKLWIGTKYGLRILQNVDSFLNQNELTTNAIIILEDGLAQELLYGQSITDIVVDGANNKWISTSGAGLFYISSDGQKTFNIFTKENSPLPSNTILDIDINSLTGEVFIATEAGMVSFKGTATNGAENFENVIVYPNPARPEYSGSIFITGLMNKANVKITDIEGNLVHEEISEGGTIIWDTKAFGKYKVASGVYMIFMSSSDGEETKVKKVMIVR</sequence>
<gene>
    <name evidence="2" type="ORF">H0H26_02770</name>
</gene>
<feature type="domain" description="PorZ N-terminal beta-propeller" evidence="1">
    <location>
        <begin position="43"/>
        <end position="204"/>
    </location>
</feature>
<dbReference type="EMBL" id="CP059075">
    <property type="protein sequence ID" value="QRE04541.1"/>
    <property type="molecule type" value="Genomic_DNA"/>
</dbReference>
<dbReference type="RefSeq" id="WP_094177841.1">
    <property type="nucleotide sequence ID" value="NZ_CP059075.1"/>
</dbReference>
<protein>
    <submittedName>
        <fullName evidence="2">ABC transporter substrate-binding protein</fullName>
    </submittedName>
</protein>